<gene>
    <name evidence="3" type="primary">ABSGL_00950.1 scaffold 1022</name>
</gene>
<dbReference type="AlphaFoldDB" id="A0A168KX30"/>
<dbReference type="InParanoid" id="A0A168KX30"/>
<dbReference type="InterPro" id="IPR019152">
    <property type="entry name" value="DUF2046"/>
</dbReference>
<proteinExistence type="predicted"/>
<dbReference type="OrthoDB" id="78858at2759"/>
<dbReference type="Proteomes" id="UP000078561">
    <property type="component" value="Unassembled WGS sequence"/>
</dbReference>
<dbReference type="Pfam" id="PF09755">
    <property type="entry name" value="DUF2046"/>
    <property type="match status" value="1"/>
</dbReference>
<accession>A0A168KX30</accession>
<feature type="coiled-coil region" evidence="1">
    <location>
        <begin position="40"/>
        <end position="78"/>
    </location>
</feature>
<evidence type="ECO:0000313" key="4">
    <source>
        <dbReference type="Proteomes" id="UP000078561"/>
    </source>
</evidence>
<evidence type="ECO:0000256" key="2">
    <source>
        <dbReference type="SAM" id="MobiDB-lite"/>
    </source>
</evidence>
<dbReference type="OMA" id="MEQGHAN"/>
<organism evidence="3">
    <name type="scientific">Absidia glauca</name>
    <name type="common">Pin mould</name>
    <dbReference type="NCBI Taxonomy" id="4829"/>
    <lineage>
        <taxon>Eukaryota</taxon>
        <taxon>Fungi</taxon>
        <taxon>Fungi incertae sedis</taxon>
        <taxon>Mucoromycota</taxon>
        <taxon>Mucoromycotina</taxon>
        <taxon>Mucoromycetes</taxon>
        <taxon>Mucorales</taxon>
        <taxon>Cunninghamellaceae</taxon>
        <taxon>Absidia</taxon>
    </lineage>
</organism>
<reference evidence="3" key="1">
    <citation type="submission" date="2016-04" db="EMBL/GenBank/DDBJ databases">
        <authorList>
            <person name="Evans L.H."/>
            <person name="Alamgir A."/>
            <person name="Owens N."/>
            <person name="Weber N.D."/>
            <person name="Virtaneva K."/>
            <person name="Barbian K."/>
            <person name="Babar A."/>
            <person name="Rosenke K."/>
        </authorList>
    </citation>
    <scope>NUCLEOTIDE SEQUENCE [LARGE SCALE GENOMIC DNA]</scope>
    <source>
        <strain evidence="3">CBS 101.48</strain>
    </source>
</reference>
<dbReference type="EMBL" id="LT550373">
    <property type="protein sequence ID" value="SAL95616.1"/>
    <property type="molecule type" value="Genomic_DNA"/>
</dbReference>
<feature type="compositionally biased region" description="Polar residues" evidence="2">
    <location>
        <begin position="250"/>
        <end position="262"/>
    </location>
</feature>
<feature type="region of interest" description="Disordered" evidence="2">
    <location>
        <begin position="1"/>
        <end position="23"/>
    </location>
</feature>
<feature type="region of interest" description="Disordered" evidence="2">
    <location>
        <begin position="250"/>
        <end position="301"/>
    </location>
</feature>
<protein>
    <submittedName>
        <fullName evidence="3">Uncharacterized protein</fullName>
    </submittedName>
</protein>
<evidence type="ECO:0000256" key="1">
    <source>
        <dbReference type="SAM" id="Coils"/>
    </source>
</evidence>
<name>A0A168KX30_ABSGL</name>
<evidence type="ECO:0000313" key="3">
    <source>
        <dbReference type="EMBL" id="SAL95616.1"/>
    </source>
</evidence>
<dbReference type="PANTHER" id="PTHR15276">
    <property type="entry name" value="H4 D10S170 PROTEIN-RELATED"/>
    <property type="match status" value="1"/>
</dbReference>
<feature type="coiled-coil region" evidence="1">
    <location>
        <begin position="202"/>
        <end position="229"/>
    </location>
</feature>
<dbReference type="PANTHER" id="PTHR15276:SF0">
    <property type="entry name" value="COILED-COIL DOMAIN-CONTAINING PROTEIN 6"/>
    <property type="match status" value="1"/>
</dbReference>
<sequence>MDHADHHASPNATQSKDKIKVDEENTRLLKEIHHNEKALNDSIRDQLEKARKTKTTMEADLESRAQKFRHTLGKLENNQVEGSFIHPSCPFIFERRDSELTSLLATEDPQKLKKTVQQLFEQQRQQQTQIKKLEFEVEMEQGHVNILRHDNQTLKQLTVNMTALAEQEEEYISNKLLKRITGLKKEKSELLMQVEQEEEYMTNMLQKKLNRLQKEKIDMENALEQEQEFIVNKLRSCCCTHQKELDALKAQQQPKSNVSSPRTILHDSTPGASPALPTHPSPALSAKKWSASGSGPSLYSDPASSTIEMLLAEVASLKNRTNEMEKEFLHKAQQCNKYKGELVQFRKQNNMSTDDIPLDEG</sequence>
<feature type="compositionally biased region" description="Polar residues" evidence="2">
    <location>
        <begin position="291"/>
        <end position="301"/>
    </location>
</feature>
<keyword evidence="1" id="KW-0175">Coiled coil</keyword>
<keyword evidence="4" id="KW-1185">Reference proteome</keyword>
<dbReference type="STRING" id="4829.A0A168KX30"/>